<dbReference type="Gene3D" id="1.10.10.10">
    <property type="entry name" value="Winged helix-like DNA-binding domain superfamily/Winged helix DNA-binding domain"/>
    <property type="match status" value="1"/>
</dbReference>
<dbReference type="GO" id="GO:0003700">
    <property type="term" value="F:DNA-binding transcription factor activity"/>
    <property type="evidence" value="ECO:0007669"/>
    <property type="project" value="InterPro"/>
</dbReference>
<dbReference type="GeneID" id="69006429"/>
<evidence type="ECO:0000313" key="7">
    <source>
        <dbReference type="EMBL" id="PCE32240.1"/>
    </source>
</evidence>
<evidence type="ECO:0000256" key="1">
    <source>
        <dbReference type="ARBA" id="ARBA00009437"/>
    </source>
</evidence>
<dbReference type="RefSeq" id="WP_084909546.1">
    <property type="nucleotide sequence ID" value="NZ_CP020738.1"/>
</dbReference>
<dbReference type="Pfam" id="PF00126">
    <property type="entry name" value="HTH_1"/>
    <property type="match status" value="1"/>
</dbReference>
<dbReference type="Pfam" id="PF03466">
    <property type="entry name" value="LysR_substrate"/>
    <property type="match status" value="1"/>
</dbReference>
<comment type="caution">
    <text evidence="7">The sequence shown here is derived from an EMBL/GenBank/DDBJ whole genome shotgun (WGS) entry which is preliminary data.</text>
</comment>
<dbReference type="SUPFAM" id="SSF46785">
    <property type="entry name" value="Winged helix' DNA-binding domain"/>
    <property type="match status" value="1"/>
</dbReference>
<evidence type="ECO:0000256" key="3">
    <source>
        <dbReference type="ARBA" id="ARBA00023125"/>
    </source>
</evidence>
<evidence type="ECO:0000256" key="4">
    <source>
        <dbReference type="ARBA" id="ARBA00023163"/>
    </source>
</evidence>
<feature type="region of interest" description="Disordered" evidence="5">
    <location>
        <begin position="302"/>
        <end position="321"/>
    </location>
</feature>
<dbReference type="InterPro" id="IPR058163">
    <property type="entry name" value="LysR-type_TF_proteobact-type"/>
</dbReference>
<dbReference type="PANTHER" id="PTHR30537:SF26">
    <property type="entry name" value="GLYCINE CLEAVAGE SYSTEM TRANSCRIPTIONAL ACTIVATOR"/>
    <property type="match status" value="1"/>
</dbReference>
<dbReference type="AlphaFoldDB" id="A0A2A4FHT8"/>
<name>A0A2A4FHT8_9BURK</name>
<gene>
    <name evidence="7" type="ORF">BZL54_11515</name>
</gene>
<evidence type="ECO:0000313" key="8">
    <source>
        <dbReference type="Proteomes" id="UP000217994"/>
    </source>
</evidence>
<proteinExistence type="inferred from homology"/>
<dbReference type="GO" id="GO:0043565">
    <property type="term" value="F:sequence-specific DNA binding"/>
    <property type="evidence" value="ECO:0007669"/>
    <property type="project" value="TreeGrafter"/>
</dbReference>
<keyword evidence="2" id="KW-0805">Transcription regulation</keyword>
<dbReference type="PROSITE" id="PS50931">
    <property type="entry name" value="HTH_LYSR"/>
    <property type="match status" value="1"/>
</dbReference>
<dbReference type="EMBL" id="MTZU01000029">
    <property type="protein sequence ID" value="PCE32240.1"/>
    <property type="molecule type" value="Genomic_DNA"/>
</dbReference>
<keyword evidence="4" id="KW-0804">Transcription</keyword>
<keyword evidence="3" id="KW-0238">DNA-binding</keyword>
<dbReference type="InterPro" id="IPR036390">
    <property type="entry name" value="WH_DNA-bd_sf"/>
</dbReference>
<dbReference type="Proteomes" id="UP000217994">
    <property type="component" value="Unassembled WGS sequence"/>
</dbReference>
<dbReference type="PANTHER" id="PTHR30537">
    <property type="entry name" value="HTH-TYPE TRANSCRIPTIONAL REGULATOR"/>
    <property type="match status" value="1"/>
</dbReference>
<protein>
    <submittedName>
        <fullName evidence="7">LysR family transcriptional regulator</fullName>
    </submittedName>
</protein>
<feature type="domain" description="HTH lysR-type" evidence="6">
    <location>
        <begin position="5"/>
        <end position="62"/>
    </location>
</feature>
<dbReference type="Gene3D" id="3.40.190.10">
    <property type="entry name" value="Periplasmic binding protein-like II"/>
    <property type="match status" value="2"/>
</dbReference>
<dbReference type="InterPro" id="IPR036388">
    <property type="entry name" value="WH-like_DNA-bd_sf"/>
</dbReference>
<dbReference type="PRINTS" id="PR00039">
    <property type="entry name" value="HTHLYSR"/>
</dbReference>
<reference evidence="7 8" key="1">
    <citation type="submission" date="2017-01" db="EMBL/GenBank/DDBJ databases">
        <title>Whole-Genome Shotgun Sequencing of Two beta-Proteobacterial Species in Search of the Bulgecin Biosynthetic Cluster.</title>
        <authorList>
            <person name="Horsman M.E."/>
            <person name="Marous D.R."/>
            <person name="Li R."/>
            <person name="Oliver R.A."/>
            <person name="Byun B."/>
            <person name="Emrich S.J."/>
            <person name="Boggess B."/>
            <person name="Townsend C.A."/>
            <person name="Mobashery S."/>
        </authorList>
    </citation>
    <scope>NUCLEOTIDE SEQUENCE [LARGE SCALE GENOMIC DNA]</scope>
    <source>
        <strain evidence="7 8">ATCC 31433</strain>
    </source>
</reference>
<dbReference type="InterPro" id="IPR000847">
    <property type="entry name" value="LysR_HTH_N"/>
</dbReference>
<accession>A0A2A4FHT8</accession>
<comment type="similarity">
    <text evidence="1">Belongs to the LysR transcriptional regulatory family.</text>
</comment>
<organism evidence="7 8">
    <name type="scientific">Burkholderia ubonensis subsp. mesacidophila</name>
    <dbReference type="NCBI Taxonomy" id="265293"/>
    <lineage>
        <taxon>Bacteria</taxon>
        <taxon>Pseudomonadati</taxon>
        <taxon>Pseudomonadota</taxon>
        <taxon>Betaproteobacteria</taxon>
        <taxon>Burkholderiales</taxon>
        <taxon>Burkholderiaceae</taxon>
        <taxon>Burkholderia</taxon>
        <taxon>Burkholderia cepacia complex</taxon>
    </lineage>
</organism>
<dbReference type="InterPro" id="IPR005119">
    <property type="entry name" value="LysR_subst-bd"/>
</dbReference>
<evidence type="ECO:0000259" key="6">
    <source>
        <dbReference type="PROSITE" id="PS50931"/>
    </source>
</evidence>
<evidence type="ECO:0000256" key="5">
    <source>
        <dbReference type="SAM" id="MobiDB-lite"/>
    </source>
</evidence>
<dbReference type="SUPFAM" id="SSF53850">
    <property type="entry name" value="Periplasmic binding protein-like II"/>
    <property type="match status" value="1"/>
</dbReference>
<dbReference type="GO" id="GO:0006351">
    <property type="term" value="P:DNA-templated transcription"/>
    <property type="evidence" value="ECO:0007669"/>
    <property type="project" value="TreeGrafter"/>
</dbReference>
<evidence type="ECO:0000256" key="2">
    <source>
        <dbReference type="ARBA" id="ARBA00023015"/>
    </source>
</evidence>
<sequence length="321" mass="35668">MFSKIPLTALRVFESSARLGTFKAAAQELSVTPAAVSHQIKSLESRLGVLLFERDPGGVRLTGDGERLFRACHDALLALSRGLDAVRPEPAERTLVLTTTPAFASMWLIPRLGRFQQADPPLHIKVETGNALVDLERDARVDLAIRASARDFPALFQHELIDEYFGAYAARGFDANRPDGRLDLIEIAWESAVPLPVDWPSWCRAAGRTEWLQRAVFRHYDDEHYALQAVLHGQGVVLASSVLVAEHVERGALTPIEPSVRLAGTRYVALCRPGRERQPRVRQFLDWLDDELAQTHAAIGRMTRRGSPAHGARSTDACCRR</sequence>